<feature type="region of interest" description="Disordered" evidence="1">
    <location>
        <begin position="1"/>
        <end position="30"/>
    </location>
</feature>
<sequence length="316" mass="35016">MAESATETTVQLQQEELEETSSEASRGSLHPYDHLHQYQQQQELDHHNRAVWGEIEEEGSSSDLFEINHNGEAMEPIREGEVEGSLFSFDVHGGEDCVYVGVGKTESSSMDALSWTLKNAVASESTTIYLIHIFPQIHHIPSPLGKLPKSQVSPAQVENYMAQESDKRRQLLQKFINACSASKVKVDTILIESDTVAKAMLDLIPVLNIKKLVLGTSKSSLRKWKSRRGGGIAEQVFEDAPEYCEVKIICEGKEVNIDLMNCSTPSPRGSTDNNTSKPVHLLEESSNISSSNHNNTTTSTNNDSFACMCFKSPRVM</sequence>
<evidence type="ECO:0000313" key="2">
    <source>
        <dbReference type="EMBL" id="KAJ4831097.1"/>
    </source>
</evidence>
<evidence type="ECO:0000256" key="1">
    <source>
        <dbReference type="SAM" id="MobiDB-lite"/>
    </source>
</evidence>
<proteinExistence type="predicted"/>
<dbReference type="CDD" id="cd01989">
    <property type="entry name" value="USP_STK_Ubox_N"/>
    <property type="match status" value="1"/>
</dbReference>
<reference evidence="2" key="2">
    <citation type="journal article" date="2023" name="Plants (Basel)">
        <title>Annotation of the Turnera subulata (Passifloraceae) Draft Genome Reveals the S-Locus Evolved after the Divergence of Turneroideae from Passifloroideae in a Stepwise Manner.</title>
        <authorList>
            <person name="Henning P.M."/>
            <person name="Roalson E.H."/>
            <person name="Mir W."/>
            <person name="McCubbin A.G."/>
            <person name="Shore J.S."/>
        </authorList>
    </citation>
    <scope>NUCLEOTIDE SEQUENCE</scope>
    <source>
        <strain evidence="2">F60SS</strain>
    </source>
</reference>
<comment type="caution">
    <text evidence="2">The sequence shown here is derived from an EMBL/GenBank/DDBJ whole genome shotgun (WGS) entry which is preliminary data.</text>
</comment>
<feature type="compositionally biased region" description="Low complexity" evidence="1">
    <location>
        <begin position="1"/>
        <end position="14"/>
    </location>
</feature>
<dbReference type="OrthoDB" id="1654852at2759"/>
<accession>A0A9Q0FIN4</accession>
<dbReference type="PANTHER" id="PTHR47382:SF3">
    <property type="entry name" value="ADENINE NUCLEOTIDE ALPHA HYDROLASES-LIKE SUPERFAMILY PROTEIN"/>
    <property type="match status" value="1"/>
</dbReference>
<evidence type="ECO:0008006" key="4">
    <source>
        <dbReference type="Google" id="ProtNLM"/>
    </source>
</evidence>
<dbReference type="Gene3D" id="3.40.50.620">
    <property type="entry name" value="HUPs"/>
    <property type="match status" value="1"/>
</dbReference>
<name>A0A9Q0FIN4_9ROSI</name>
<dbReference type="Proteomes" id="UP001141552">
    <property type="component" value="Unassembled WGS sequence"/>
</dbReference>
<organism evidence="2 3">
    <name type="scientific">Turnera subulata</name>
    <dbReference type="NCBI Taxonomy" id="218843"/>
    <lineage>
        <taxon>Eukaryota</taxon>
        <taxon>Viridiplantae</taxon>
        <taxon>Streptophyta</taxon>
        <taxon>Embryophyta</taxon>
        <taxon>Tracheophyta</taxon>
        <taxon>Spermatophyta</taxon>
        <taxon>Magnoliopsida</taxon>
        <taxon>eudicotyledons</taxon>
        <taxon>Gunneridae</taxon>
        <taxon>Pentapetalae</taxon>
        <taxon>rosids</taxon>
        <taxon>fabids</taxon>
        <taxon>Malpighiales</taxon>
        <taxon>Passifloraceae</taxon>
        <taxon>Turnera</taxon>
    </lineage>
</organism>
<protein>
    <recommendedName>
        <fullName evidence="4">UspA domain-containing protein</fullName>
    </recommendedName>
</protein>
<keyword evidence="3" id="KW-1185">Reference proteome</keyword>
<dbReference type="EMBL" id="JAKUCV010005453">
    <property type="protein sequence ID" value="KAJ4831097.1"/>
    <property type="molecule type" value="Genomic_DNA"/>
</dbReference>
<dbReference type="SUPFAM" id="SSF52402">
    <property type="entry name" value="Adenine nucleotide alpha hydrolases-like"/>
    <property type="match status" value="1"/>
</dbReference>
<evidence type="ECO:0000313" key="3">
    <source>
        <dbReference type="Proteomes" id="UP001141552"/>
    </source>
</evidence>
<dbReference type="PANTHER" id="PTHR47382">
    <property type="entry name" value="U-BOX DOMAIN-CONTAINING PROTEIN 52-LIKE"/>
    <property type="match status" value="1"/>
</dbReference>
<reference evidence="2" key="1">
    <citation type="submission" date="2022-02" db="EMBL/GenBank/DDBJ databases">
        <authorList>
            <person name="Henning P.M."/>
            <person name="McCubbin A.G."/>
            <person name="Shore J.S."/>
        </authorList>
    </citation>
    <scope>NUCLEOTIDE SEQUENCE</scope>
    <source>
        <strain evidence="2">F60SS</strain>
        <tissue evidence="2">Leaves</tissue>
    </source>
</reference>
<gene>
    <name evidence="2" type="ORF">Tsubulata_033013</name>
</gene>
<dbReference type="InterPro" id="IPR014729">
    <property type="entry name" value="Rossmann-like_a/b/a_fold"/>
</dbReference>
<dbReference type="AlphaFoldDB" id="A0A9Q0FIN4"/>